<evidence type="ECO:0000256" key="7">
    <source>
        <dbReference type="SAM" id="Phobius"/>
    </source>
</evidence>
<keyword evidence="6 7" id="KW-0472">Membrane</keyword>
<evidence type="ECO:0000259" key="8">
    <source>
        <dbReference type="Pfam" id="PF02687"/>
    </source>
</evidence>
<keyword evidence="5 7" id="KW-1133">Transmembrane helix</keyword>
<evidence type="ECO:0000256" key="4">
    <source>
        <dbReference type="ARBA" id="ARBA00022692"/>
    </source>
</evidence>
<dbReference type="Pfam" id="PF02687">
    <property type="entry name" value="FtsX"/>
    <property type="match status" value="1"/>
</dbReference>
<proteinExistence type="inferred from homology"/>
<dbReference type="PANTHER" id="PTHR30489:SF0">
    <property type="entry name" value="LIPOPROTEIN-RELEASING SYSTEM TRANSMEMBRANE PROTEIN LOLE"/>
    <property type="match status" value="1"/>
</dbReference>
<dbReference type="GO" id="GO:0044874">
    <property type="term" value="P:lipoprotein localization to outer membrane"/>
    <property type="evidence" value="ECO:0007669"/>
    <property type="project" value="TreeGrafter"/>
</dbReference>
<feature type="transmembrane region" description="Helical" evidence="7">
    <location>
        <begin position="356"/>
        <end position="376"/>
    </location>
</feature>
<comment type="subcellular location">
    <subcellularLocation>
        <location evidence="1">Cell membrane</location>
        <topology evidence="1">Multi-pass membrane protein</topology>
    </subcellularLocation>
</comment>
<dbReference type="InterPro" id="IPR003838">
    <property type="entry name" value="ABC3_permease_C"/>
</dbReference>
<feature type="transmembrane region" description="Helical" evidence="7">
    <location>
        <begin position="263"/>
        <end position="286"/>
    </location>
</feature>
<feature type="transmembrane region" description="Helical" evidence="7">
    <location>
        <begin position="307"/>
        <end position="334"/>
    </location>
</feature>
<feature type="domain" description="MacB-like periplasmic core" evidence="9">
    <location>
        <begin position="2"/>
        <end position="234"/>
    </location>
</feature>
<evidence type="ECO:0000313" key="11">
    <source>
        <dbReference type="Proteomes" id="UP000525652"/>
    </source>
</evidence>
<comment type="caution">
    <text evidence="10">The sequence shown here is derived from an EMBL/GenBank/DDBJ whole genome shotgun (WGS) entry which is preliminary data.</text>
</comment>
<evidence type="ECO:0000256" key="2">
    <source>
        <dbReference type="ARBA" id="ARBA00005236"/>
    </source>
</evidence>
<dbReference type="InterPro" id="IPR025857">
    <property type="entry name" value="MacB_PCD"/>
</dbReference>
<dbReference type="InterPro" id="IPR051447">
    <property type="entry name" value="Lipoprotein-release_system"/>
</dbReference>
<accession>A0A7X1AUV0</accession>
<evidence type="ECO:0000256" key="6">
    <source>
        <dbReference type="ARBA" id="ARBA00023136"/>
    </source>
</evidence>
<dbReference type="EMBL" id="JACHVA010000019">
    <property type="protein sequence ID" value="MBC2600445.1"/>
    <property type="molecule type" value="Genomic_DNA"/>
</dbReference>
<reference evidence="10 11" key="1">
    <citation type="submission" date="2020-07" db="EMBL/GenBank/DDBJ databases">
        <authorList>
            <person name="Feng X."/>
        </authorList>
    </citation>
    <scope>NUCLEOTIDE SEQUENCE [LARGE SCALE GENOMIC DNA]</scope>
    <source>
        <strain evidence="10 11">JCM14086</strain>
    </source>
</reference>
<dbReference type="GO" id="GO:0098797">
    <property type="term" value="C:plasma membrane protein complex"/>
    <property type="evidence" value="ECO:0007669"/>
    <property type="project" value="TreeGrafter"/>
</dbReference>
<keyword evidence="3" id="KW-1003">Cell membrane</keyword>
<dbReference type="Proteomes" id="UP000525652">
    <property type="component" value="Unassembled WGS sequence"/>
</dbReference>
<evidence type="ECO:0000313" key="10">
    <source>
        <dbReference type="EMBL" id="MBC2600445.1"/>
    </source>
</evidence>
<evidence type="ECO:0000256" key="5">
    <source>
        <dbReference type="ARBA" id="ARBA00022989"/>
    </source>
</evidence>
<comment type="similarity">
    <text evidence="2">Belongs to the ABC-4 integral membrane protein family. LolC/E subfamily.</text>
</comment>
<feature type="domain" description="ABC3 transporter permease C-terminal" evidence="8">
    <location>
        <begin position="266"/>
        <end position="386"/>
    </location>
</feature>
<dbReference type="Pfam" id="PF12704">
    <property type="entry name" value="MacB_PCD"/>
    <property type="match status" value="1"/>
</dbReference>
<dbReference type="RefSeq" id="WP_185691193.1">
    <property type="nucleotide sequence ID" value="NZ_JACHVA010000019.1"/>
</dbReference>
<name>A0A7X1AUV0_9BACT</name>
<keyword evidence="4 7" id="KW-0812">Transmembrane</keyword>
<gene>
    <name evidence="10" type="ORF">H5P30_01485</name>
</gene>
<evidence type="ECO:0000256" key="3">
    <source>
        <dbReference type="ARBA" id="ARBA00022475"/>
    </source>
</evidence>
<sequence length="395" mass="44250">MFMSLIGIVFGVAFFIVTQAQTSGFEQFFIRTMLGVNGALRVEDRIQQTMRSMEVEGGTGFQISMEDGVDYVEGVEHPDEVMDAVQRFREVVSVAEVLRGSAQIKGNFREMYCKPYGIVLERFVNVSDLATQIVYGNLDDFRDNPYGVLVGTKLAQRMMLDVGDPVLLDASGENMRFRVSGIYETGIEQVDKERVFVHLPAARTLLKKPFGVSYIQATLLDHERAPEVADRIERVVWHGSMSWQEREKTWLQVFRALRVSSGITVSSIILISGLGMFNTLVMIVMEKTKEIAILRSMGYRRKDVGRIFLWQGFTVLVMGLALGCSLAALCTYGISRLPIRIRGIFATDSFVVHWDWTHYATASVIAAVIVMVASYIPARRASRLEPGDIIRGTSG</sequence>
<evidence type="ECO:0000256" key="1">
    <source>
        <dbReference type="ARBA" id="ARBA00004651"/>
    </source>
</evidence>
<dbReference type="PANTHER" id="PTHR30489">
    <property type="entry name" value="LIPOPROTEIN-RELEASING SYSTEM TRANSMEMBRANE PROTEIN LOLE"/>
    <property type="match status" value="1"/>
</dbReference>
<protein>
    <submittedName>
        <fullName evidence="10">ABC transporter permease</fullName>
    </submittedName>
</protein>
<evidence type="ECO:0000259" key="9">
    <source>
        <dbReference type="Pfam" id="PF12704"/>
    </source>
</evidence>
<organism evidence="10 11">
    <name type="scientific">Puniceicoccus vermicola</name>
    <dbReference type="NCBI Taxonomy" id="388746"/>
    <lineage>
        <taxon>Bacteria</taxon>
        <taxon>Pseudomonadati</taxon>
        <taxon>Verrucomicrobiota</taxon>
        <taxon>Opitutia</taxon>
        <taxon>Puniceicoccales</taxon>
        <taxon>Puniceicoccaceae</taxon>
        <taxon>Puniceicoccus</taxon>
    </lineage>
</organism>
<dbReference type="AlphaFoldDB" id="A0A7X1AUV0"/>
<keyword evidence="11" id="KW-1185">Reference proteome</keyword>